<evidence type="ECO:0000313" key="1">
    <source>
        <dbReference type="EMBL" id="EDR13839.1"/>
    </source>
</evidence>
<dbReference type="RefSeq" id="XP_001876337.1">
    <property type="nucleotide sequence ID" value="XM_001876302.1"/>
</dbReference>
<dbReference type="Proteomes" id="UP000001194">
    <property type="component" value="Unassembled WGS sequence"/>
</dbReference>
<dbReference type="EMBL" id="DS547093">
    <property type="protein sequence ID" value="EDR13839.1"/>
    <property type="molecule type" value="Genomic_DNA"/>
</dbReference>
<dbReference type="KEGG" id="lbc:LACBIDRAFT_323076"/>
<name>B0CW16_LACBS</name>
<gene>
    <name evidence="1" type="ORF">LACBIDRAFT_323076</name>
</gene>
<proteinExistence type="predicted"/>
<sequence>MTHANSKREFWRGFFWQEGGLSQQKVPSCANESMPLDRSRGRLIHESGVDYYSPNCSRMIQVPKETDPNKQQFPMTLGWKDFTEPRWWTDTHGWLAFVPREPMLDLDLLHVTRRLLAAYQIAAIAPYSPRAKGYRASFTQPHSIKKAAMLSRDWFFVWMGLLSYGVARAEFSLEAQKDYRQRCEDQGKDAILGVPDWRSFLKERSLDYPNEICFDSTWVDTISASTVCDFSIDNPRAGIFLKLPNQGPSDHQPSIRWFCQRGIPVWYRWGPEERELAKQSEFYRGLAPLTDNPGAPSLTTDPQHAITLVPGTAALARSSGSKSWQQYFADLEKENFERAKVESARDRERRLKRERQPPTRSARVIEWVEPINGGNQLIPEEKTMAERVDILEMYEDKYKRYDSFNNTWHICEEFGAGLPETWQESEDYRTFLGDYTNEEREEIAQMGLGDEPPPILNTPLRAPTPPTNPEPYVETDLPSDHLQAVNNLRQTSLLELLQIGVFPIPQSHPEISEKDRQHFACWLGLDTDDKPEMRRQFEASDIARLSLQFVKILVAGKYLIHVIGRLILPVFLIERGVPFRTLVWKSMMPKPPPSMPVIYQLPSRGPNYVFSKRDFDSYIHLREILVRQPRIRAALLRGGMPWRLVISFMHADKILGGPVGGGPMREVHHPSGETLVDDDLTDLELDLLCGTYICDTGQGPVIAYKSWFPPAFFFEKKDCAENYGRWTDYREARYRRRLLDIEQHGAQPEPVSRWRDQLRGLKETRLLNQNMEKLALKFLNEQCPHMAHLTCEWVPKER</sequence>
<keyword evidence="2" id="KW-1185">Reference proteome</keyword>
<dbReference type="AlphaFoldDB" id="B0CW16"/>
<dbReference type="OrthoDB" id="3268696at2759"/>
<protein>
    <submittedName>
        <fullName evidence="1">Predicted protein</fullName>
    </submittedName>
</protein>
<accession>B0CW16</accession>
<reference evidence="1 2" key="1">
    <citation type="journal article" date="2008" name="Nature">
        <title>The genome of Laccaria bicolor provides insights into mycorrhizal symbiosis.</title>
        <authorList>
            <person name="Martin F."/>
            <person name="Aerts A."/>
            <person name="Ahren D."/>
            <person name="Brun A."/>
            <person name="Danchin E.G.J."/>
            <person name="Duchaussoy F."/>
            <person name="Gibon J."/>
            <person name="Kohler A."/>
            <person name="Lindquist E."/>
            <person name="Pereda V."/>
            <person name="Salamov A."/>
            <person name="Shapiro H.J."/>
            <person name="Wuyts J."/>
            <person name="Blaudez D."/>
            <person name="Buee M."/>
            <person name="Brokstein P."/>
            <person name="Canbaeck B."/>
            <person name="Cohen D."/>
            <person name="Courty P.E."/>
            <person name="Coutinho P.M."/>
            <person name="Delaruelle C."/>
            <person name="Detter J.C."/>
            <person name="Deveau A."/>
            <person name="DiFazio S."/>
            <person name="Duplessis S."/>
            <person name="Fraissinet-Tachet L."/>
            <person name="Lucic E."/>
            <person name="Frey-Klett P."/>
            <person name="Fourrey C."/>
            <person name="Feussner I."/>
            <person name="Gay G."/>
            <person name="Grimwood J."/>
            <person name="Hoegger P.J."/>
            <person name="Jain P."/>
            <person name="Kilaru S."/>
            <person name="Labbe J."/>
            <person name="Lin Y.C."/>
            <person name="Legue V."/>
            <person name="Le Tacon F."/>
            <person name="Marmeisse R."/>
            <person name="Melayah D."/>
            <person name="Montanini B."/>
            <person name="Muratet M."/>
            <person name="Nehls U."/>
            <person name="Niculita-Hirzel H."/>
            <person name="Oudot-Le Secq M.P."/>
            <person name="Peter M."/>
            <person name="Quesneville H."/>
            <person name="Rajashekar B."/>
            <person name="Reich M."/>
            <person name="Rouhier N."/>
            <person name="Schmutz J."/>
            <person name="Yin T."/>
            <person name="Chalot M."/>
            <person name="Henrissat B."/>
            <person name="Kuees U."/>
            <person name="Lucas S."/>
            <person name="Van de Peer Y."/>
            <person name="Podila G.K."/>
            <person name="Polle A."/>
            <person name="Pukkila P.J."/>
            <person name="Richardson P.M."/>
            <person name="Rouze P."/>
            <person name="Sanders I.R."/>
            <person name="Stajich J.E."/>
            <person name="Tunlid A."/>
            <person name="Tuskan G."/>
            <person name="Grigoriev I.V."/>
        </authorList>
    </citation>
    <scope>NUCLEOTIDE SEQUENCE [LARGE SCALE GENOMIC DNA]</scope>
    <source>
        <strain evidence="2">S238N-H82 / ATCC MYA-4686</strain>
    </source>
</reference>
<evidence type="ECO:0000313" key="2">
    <source>
        <dbReference type="Proteomes" id="UP000001194"/>
    </source>
</evidence>
<dbReference type="HOGENOM" id="CLU_008417_0_0_1"/>
<organism evidence="2">
    <name type="scientific">Laccaria bicolor (strain S238N-H82 / ATCC MYA-4686)</name>
    <name type="common">Bicoloured deceiver</name>
    <name type="synonym">Laccaria laccata var. bicolor</name>
    <dbReference type="NCBI Taxonomy" id="486041"/>
    <lineage>
        <taxon>Eukaryota</taxon>
        <taxon>Fungi</taxon>
        <taxon>Dikarya</taxon>
        <taxon>Basidiomycota</taxon>
        <taxon>Agaricomycotina</taxon>
        <taxon>Agaricomycetes</taxon>
        <taxon>Agaricomycetidae</taxon>
        <taxon>Agaricales</taxon>
        <taxon>Agaricineae</taxon>
        <taxon>Hydnangiaceae</taxon>
        <taxon>Laccaria</taxon>
    </lineage>
</organism>
<dbReference type="InParanoid" id="B0CW16"/>
<dbReference type="GeneID" id="6071242"/>